<dbReference type="EMBL" id="CATKSH010000003">
    <property type="protein sequence ID" value="CAI9119833.1"/>
    <property type="molecule type" value="Genomic_DNA"/>
</dbReference>
<sequence length="438" mass="44854">MAATIQNLTMSGIITRDVATLGVPTPPEERFQAFLKSFEHSEVKEIPAQTVGNSSQSHDMRTPRVNSLQHNGTEMSSADVKSKPSAIAVGNETVSNSKSHLAVKSMSGKSISGGGEEVGEGGHVSEASQPLSVSPGLSRSSRASLNDTDQAASSVRPSQSEDATLDQIKESADRGSPGLGAPPDLSGSVVSNNKTTIAETGSPQPASVGAVASGLGQSLSPASSDATEDLGAKMEPSLQNSIVSSDLSPEIGNAMGDISLAAPAECLPEASTQLEPDPGKEIGSAPVVDPNDPEAAAPEAAQRTGLRALISGAGDTVETRVEQDLGEGHRLVIHMGPTSENGKQSLKVHATDLGMNASLADRLDDLRAVVQNAAGVTHLTDHAAETISSDIELAVMETPIWLNRSVGSLPASSEVENAGSDAKSPSKSIFVSLLDVIA</sequence>
<feature type="region of interest" description="Disordered" evidence="1">
    <location>
        <begin position="46"/>
        <end position="228"/>
    </location>
</feature>
<feature type="compositionally biased region" description="Low complexity" evidence="1">
    <location>
        <begin position="285"/>
        <end position="301"/>
    </location>
</feature>
<keyword evidence="3" id="KW-1185">Reference proteome</keyword>
<name>A0AA35UUB0_9PROT</name>
<dbReference type="AlphaFoldDB" id="A0AA35UUB0"/>
<proteinExistence type="predicted"/>
<feature type="compositionally biased region" description="Polar residues" evidence="1">
    <location>
        <begin position="64"/>
        <end position="76"/>
    </location>
</feature>
<reference evidence="2" key="1">
    <citation type="submission" date="2023-03" db="EMBL/GenBank/DDBJ databases">
        <authorList>
            <person name="Cleenwerck I."/>
        </authorList>
    </citation>
    <scope>NUCLEOTIDE SEQUENCE</scope>
    <source>
        <strain evidence="2">LMG 32879</strain>
    </source>
</reference>
<dbReference type="Proteomes" id="UP001176960">
    <property type="component" value="Unassembled WGS sequence"/>
</dbReference>
<evidence type="ECO:0000313" key="2">
    <source>
        <dbReference type="EMBL" id="CAI9119833.1"/>
    </source>
</evidence>
<evidence type="ECO:0000313" key="3">
    <source>
        <dbReference type="Proteomes" id="UP001176960"/>
    </source>
</evidence>
<evidence type="ECO:0000256" key="1">
    <source>
        <dbReference type="SAM" id="MobiDB-lite"/>
    </source>
</evidence>
<feature type="compositionally biased region" description="Polar residues" evidence="1">
    <location>
        <begin position="129"/>
        <end position="162"/>
    </location>
</feature>
<protein>
    <submittedName>
        <fullName evidence="2">Uncharacterized protein</fullName>
    </submittedName>
</protein>
<dbReference type="RefSeq" id="WP_289840923.1">
    <property type="nucleotide sequence ID" value="NZ_CATKSH010000003.1"/>
</dbReference>
<feature type="region of interest" description="Disordered" evidence="1">
    <location>
        <begin position="270"/>
        <end position="301"/>
    </location>
</feature>
<accession>A0AA35UUB0</accession>
<organism evidence="2 3">
    <name type="scientific">Brytella acorum</name>
    <dbReference type="NCBI Taxonomy" id="2959299"/>
    <lineage>
        <taxon>Bacteria</taxon>
        <taxon>Pseudomonadati</taxon>
        <taxon>Pseudomonadota</taxon>
        <taxon>Alphaproteobacteria</taxon>
        <taxon>Acetobacterales</taxon>
        <taxon>Acetobacteraceae</taxon>
        <taxon>Brytella</taxon>
    </lineage>
</organism>
<feature type="compositionally biased region" description="Polar residues" evidence="1">
    <location>
        <begin position="215"/>
        <end position="225"/>
    </location>
</feature>
<gene>
    <name evidence="2" type="ORF">LMG32879_000659</name>
</gene>
<comment type="caution">
    <text evidence="2">The sequence shown here is derived from an EMBL/GenBank/DDBJ whole genome shotgun (WGS) entry which is preliminary data.</text>
</comment>
<feature type="compositionally biased region" description="Polar residues" evidence="1">
    <location>
        <begin position="188"/>
        <end position="205"/>
    </location>
</feature>